<dbReference type="GO" id="GO:0098719">
    <property type="term" value="P:sodium ion import across plasma membrane"/>
    <property type="evidence" value="ECO:0007669"/>
    <property type="project" value="TreeGrafter"/>
</dbReference>
<evidence type="ECO:0000256" key="6">
    <source>
        <dbReference type="ARBA" id="ARBA00023053"/>
    </source>
</evidence>
<feature type="transmembrane region" description="Helical" evidence="10">
    <location>
        <begin position="260"/>
        <end position="281"/>
    </location>
</feature>
<comment type="caution">
    <text evidence="10">Lacks conserved residue(s) required for the propagation of feature annotation.</text>
</comment>
<evidence type="ECO:0000313" key="12">
    <source>
        <dbReference type="EMBL" id="QIN82554.1"/>
    </source>
</evidence>
<dbReference type="GO" id="GO:0005886">
    <property type="term" value="C:plasma membrane"/>
    <property type="evidence" value="ECO:0007669"/>
    <property type="project" value="UniProtKB-SubCell"/>
</dbReference>
<comment type="function">
    <text evidence="10">Na(+)/H(+) antiporter that extrudes sodium in exchange for external protons.</text>
</comment>
<feature type="transmembrane region" description="Helical" evidence="10">
    <location>
        <begin position="86"/>
        <end position="107"/>
    </location>
</feature>
<name>A0A6G8Q7U1_9ACTN</name>
<evidence type="ECO:0000313" key="13">
    <source>
        <dbReference type="Proteomes" id="UP000501452"/>
    </source>
</evidence>
<feature type="transmembrane region" description="Helical" evidence="10">
    <location>
        <begin position="179"/>
        <end position="200"/>
    </location>
</feature>
<sequence>MEHFELVILLLLVAVAGLALAARAARIPYPIFLVMGGLGLGFVPGVPDIELPPELVLLIFLPPLLYAAAFFSSLRDLRANVRPISLLAIGLVVATALTVAAVGHWVIGLPWNVAFVLGAVVSPTDVVAPATILRRLGVPRRIITIVEGENLTNDWTALVFYRFAVAAVVQGSFSLWQAGLGFLLTGPGGFLVGLAVAWVIAQVRRRVDDAMVEITISLFTGYAAYLLAEELGLSGVIAAVTAGVYLGWRSSELYAPATRIEAYGVWEVLQFLLNAVLFVLVGLQLPQVLDGISGEPTATLVFWGALVGAVVILTRLLWVFVLTYLPRLVSRRLLGRDPYPGWRNTAIVAWSGMRGAVSLAAALAIPLTVQGGAPFPQRDLLIFLTFCVILATLVLQGLSLPPLIRTLGVRGDGLDEREELKARLRVAEAAVARVDELAEEEWVREDTAERMRGLYGYRRRRFAARAGAAESEDEEDYEDRSTAFQRFQHEVLAAQRTELLRLRNEGFINDEVMRRVERDLDLEEARLEV</sequence>
<dbReference type="Proteomes" id="UP000501452">
    <property type="component" value="Chromosome"/>
</dbReference>
<keyword evidence="3 10" id="KW-1003">Cell membrane</keyword>
<dbReference type="InterPro" id="IPR004705">
    <property type="entry name" value="Cation/H_exchanger_CPA1_bac"/>
</dbReference>
<organism evidence="12 13">
    <name type="scientific">Rubrobacter tropicus</name>
    <dbReference type="NCBI Taxonomy" id="2653851"/>
    <lineage>
        <taxon>Bacteria</taxon>
        <taxon>Bacillati</taxon>
        <taxon>Actinomycetota</taxon>
        <taxon>Rubrobacteria</taxon>
        <taxon>Rubrobacterales</taxon>
        <taxon>Rubrobacteraceae</taxon>
        <taxon>Rubrobacter</taxon>
    </lineage>
</organism>
<feature type="transmembrane region" description="Helical" evidence="10">
    <location>
        <begin position="301"/>
        <end position="325"/>
    </location>
</feature>
<feature type="transmembrane region" description="Helical" evidence="10">
    <location>
        <begin position="380"/>
        <end position="400"/>
    </location>
</feature>
<evidence type="ECO:0000256" key="9">
    <source>
        <dbReference type="ARBA" id="ARBA00023201"/>
    </source>
</evidence>
<dbReference type="AlphaFoldDB" id="A0A6G8Q7U1"/>
<keyword evidence="10" id="KW-0050">Antiport</keyword>
<dbReference type="NCBIfam" id="TIGR00831">
    <property type="entry name" value="a_cpa1"/>
    <property type="match status" value="1"/>
</dbReference>
<dbReference type="PANTHER" id="PTHR10110">
    <property type="entry name" value="SODIUM/HYDROGEN EXCHANGER"/>
    <property type="match status" value="1"/>
</dbReference>
<dbReference type="Gene3D" id="6.10.140.1330">
    <property type="match status" value="1"/>
</dbReference>
<evidence type="ECO:0000256" key="4">
    <source>
        <dbReference type="ARBA" id="ARBA00022692"/>
    </source>
</evidence>
<keyword evidence="6 10" id="KW-0915">Sodium</keyword>
<keyword evidence="2 10" id="KW-0813">Transport</keyword>
<feature type="domain" description="Cation/H+ exchanger transmembrane" evidence="11">
    <location>
        <begin position="11"/>
        <end position="404"/>
    </location>
</feature>
<keyword evidence="7 10" id="KW-0406">Ion transport</keyword>
<protein>
    <submittedName>
        <fullName evidence="12">Na+/H+ antiporter</fullName>
    </submittedName>
</protein>
<feature type="transmembrane region" description="Helical" evidence="10">
    <location>
        <begin position="346"/>
        <end position="368"/>
    </location>
</feature>
<reference evidence="12 13" key="1">
    <citation type="submission" date="2019-10" db="EMBL/GenBank/DDBJ databases">
        <title>Rubrobacter sp nov SCSIO 52090 isolated from a deep-sea sediment in the South China Sea.</title>
        <authorList>
            <person name="Chen R.W."/>
        </authorList>
    </citation>
    <scope>NUCLEOTIDE SEQUENCE [LARGE SCALE GENOMIC DNA]</scope>
    <source>
        <strain evidence="12 13">SCSIO 52909</strain>
    </source>
</reference>
<dbReference type="PANTHER" id="PTHR10110:SF86">
    <property type="entry name" value="SODIUM_HYDROGEN EXCHANGER 7"/>
    <property type="match status" value="1"/>
</dbReference>
<dbReference type="RefSeq" id="WP_166175008.1">
    <property type="nucleotide sequence ID" value="NZ_CP045119.1"/>
</dbReference>
<evidence type="ECO:0000256" key="7">
    <source>
        <dbReference type="ARBA" id="ARBA00023065"/>
    </source>
</evidence>
<keyword evidence="8 10" id="KW-0472">Membrane</keyword>
<dbReference type="KEGG" id="rub:GBA63_07795"/>
<evidence type="ECO:0000256" key="5">
    <source>
        <dbReference type="ARBA" id="ARBA00022989"/>
    </source>
</evidence>
<evidence type="ECO:0000256" key="2">
    <source>
        <dbReference type="ARBA" id="ARBA00022448"/>
    </source>
</evidence>
<feature type="transmembrane region" description="Helical" evidence="10">
    <location>
        <begin position="55"/>
        <end position="74"/>
    </location>
</feature>
<keyword evidence="4 10" id="KW-0812">Transmembrane</keyword>
<evidence type="ECO:0000256" key="10">
    <source>
        <dbReference type="RuleBase" id="RU366002"/>
    </source>
</evidence>
<dbReference type="InterPro" id="IPR006153">
    <property type="entry name" value="Cation/H_exchanger_TM"/>
</dbReference>
<gene>
    <name evidence="12" type="ORF">GBA63_07795</name>
</gene>
<comment type="similarity">
    <text evidence="10">Belongs to the monovalent cation:proton antiporter 1 (CPA1) transporter (TC 2.A.36) family.</text>
</comment>
<comment type="subcellular location">
    <subcellularLocation>
        <location evidence="1 10">Cell membrane</location>
        <topology evidence="1 10">Multi-pass membrane protein</topology>
    </subcellularLocation>
</comment>
<evidence type="ECO:0000256" key="1">
    <source>
        <dbReference type="ARBA" id="ARBA00004651"/>
    </source>
</evidence>
<dbReference type="GO" id="GO:0015386">
    <property type="term" value="F:potassium:proton antiporter activity"/>
    <property type="evidence" value="ECO:0007669"/>
    <property type="project" value="TreeGrafter"/>
</dbReference>
<accession>A0A6G8Q7U1</accession>
<dbReference type="EMBL" id="CP045119">
    <property type="protein sequence ID" value="QIN82554.1"/>
    <property type="molecule type" value="Genomic_DNA"/>
</dbReference>
<dbReference type="GO" id="GO:0051453">
    <property type="term" value="P:regulation of intracellular pH"/>
    <property type="evidence" value="ECO:0007669"/>
    <property type="project" value="TreeGrafter"/>
</dbReference>
<keyword evidence="13" id="KW-1185">Reference proteome</keyword>
<evidence type="ECO:0000256" key="3">
    <source>
        <dbReference type="ARBA" id="ARBA00022475"/>
    </source>
</evidence>
<proteinExistence type="inferred from homology"/>
<keyword evidence="9 10" id="KW-0739">Sodium transport</keyword>
<dbReference type="InterPro" id="IPR018422">
    <property type="entry name" value="Cation/H_exchanger_CPA1"/>
</dbReference>
<keyword evidence="5 10" id="KW-1133">Transmembrane helix</keyword>
<evidence type="ECO:0000256" key="8">
    <source>
        <dbReference type="ARBA" id="ARBA00023136"/>
    </source>
</evidence>
<dbReference type="GO" id="GO:0015385">
    <property type="term" value="F:sodium:proton antiporter activity"/>
    <property type="evidence" value="ECO:0007669"/>
    <property type="project" value="InterPro"/>
</dbReference>
<evidence type="ECO:0000259" key="11">
    <source>
        <dbReference type="Pfam" id="PF00999"/>
    </source>
</evidence>
<dbReference type="Pfam" id="PF00999">
    <property type="entry name" value="Na_H_Exchanger"/>
    <property type="match status" value="1"/>
</dbReference>